<comment type="similarity">
    <text evidence="2 5">Belongs to the DegT/DnrJ/EryC1 family.</text>
</comment>
<dbReference type="PANTHER" id="PTHR30244:SF36">
    <property type="entry name" value="3-OXO-GLUCOSE-6-PHOSPHATE:GLUTAMATE AMINOTRANSFERASE"/>
    <property type="match status" value="1"/>
</dbReference>
<evidence type="ECO:0000256" key="3">
    <source>
        <dbReference type="PIRSR" id="PIRSR000390-1"/>
    </source>
</evidence>
<comment type="caution">
    <text evidence="6">The sequence shown here is derived from an EMBL/GenBank/DDBJ whole genome shotgun (WGS) entry which is preliminary data.</text>
</comment>
<evidence type="ECO:0000313" key="7">
    <source>
        <dbReference type="Proteomes" id="UP000182190"/>
    </source>
</evidence>
<dbReference type="Proteomes" id="UP000182190">
    <property type="component" value="Unassembled WGS sequence"/>
</dbReference>
<feature type="modified residue" description="N6-(pyridoxal phosphate)lysine" evidence="4">
    <location>
        <position position="187"/>
    </location>
</feature>
<dbReference type="FunFam" id="3.40.640.10:FF:000089">
    <property type="entry name" value="Aminotransferase, DegT/DnrJ/EryC1/StrS family"/>
    <property type="match status" value="1"/>
</dbReference>
<dbReference type="GO" id="GO:0030170">
    <property type="term" value="F:pyridoxal phosphate binding"/>
    <property type="evidence" value="ECO:0007669"/>
    <property type="project" value="UniProtKB-ARBA"/>
</dbReference>
<accession>A0A7Z9BF62</accession>
<dbReference type="CDD" id="cd00616">
    <property type="entry name" value="AHBA_syn"/>
    <property type="match status" value="1"/>
</dbReference>
<dbReference type="PIRSF" id="PIRSF000390">
    <property type="entry name" value="PLP_StrS"/>
    <property type="match status" value="1"/>
</dbReference>
<evidence type="ECO:0000313" key="6">
    <source>
        <dbReference type="EMBL" id="VXD11028.1"/>
    </source>
</evidence>
<protein>
    <submittedName>
        <fullName evidence="6">Pleiotropic regulatory protein</fullName>
    </submittedName>
</protein>
<dbReference type="Gene3D" id="3.40.640.10">
    <property type="entry name" value="Type I PLP-dependent aspartate aminotransferase-like (Major domain)"/>
    <property type="match status" value="1"/>
</dbReference>
<sequence length="416" mass="45568">MNTVPPLDLSLQYKTIQDEVSACVQAVLASGRYIGGSTVEAFEQDFGEYIGVRETIACNSGTDALFLALRALKIGPGDEVITTPFTFIATAEMISAVGATPVFVDIDATTFNLDIEQIPNAVTEKTKAIIPVHLFGQPVDMTRLMAVAKSYNLAVIEDCAQATGATWKGQKVGSIGDIGCFSFFPTKNLGACGDGGAVTTQDPALAQAMRIIKEHGQSTRYSSDTIGINSRLDALQAAILRIKLRYLDTWNQQRQTLARRYHQLLYPLPEIITPQDITFGESVWNQYTIRVQTDHREQGAGGAGGAGEAGEAGEVNLPITHYPLPITHYSLPSLKRRDYLRNYLQEQGIGSMIYYPIPLHQQPVYQNLGYQANQLPIVETICQEVLSLPLFPELSPEQQDQVITAIKEGVTQIPQF</sequence>
<gene>
    <name evidence="6" type="primary">degT</name>
    <name evidence="6" type="ORF">PL9631_1020058</name>
</gene>
<evidence type="ECO:0000256" key="1">
    <source>
        <dbReference type="ARBA" id="ARBA00022898"/>
    </source>
</evidence>
<dbReference type="Pfam" id="PF01041">
    <property type="entry name" value="DegT_DnrJ_EryC1"/>
    <property type="match status" value="2"/>
</dbReference>
<dbReference type="InterPro" id="IPR015421">
    <property type="entry name" value="PyrdxlP-dep_Trfase_major"/>
</dbReference>
<dbReference type="InterPro" id="IPR015422">
    <property type="entry name" value="PyrdxlP-dep_Trfase_small"/>
</dbReference>
<dbReference type="PANTHER" id="PTHR30244">
    <property type="entry name" value="TRANSAMINASE"/>
    <property type="match status" value="1"/>
</dbReference>
<reference evidence="6" key="1">
    <citation type="submission" date="2019-10" db="EMBL/GenBank/DDBJ databases">
        <authorList>
            <consortium name="Genoscope - CEA"/>
            <person name="William W."/>
        </authorList>
    </citation>
    <scope>NUCLEOTIDE SEQUENCE [LARGE SCALE GENOMIC DNA]</scope>
    <source>
        <strain evidence="6">BBR_PRJEB10994</strain>
    </source>
</reference>
<dbReference type="Gene3D" id="3.90.1150.10">
    <property type="entry name" value="Aspartate Aminotransferase, domain 1"/>
    <property type="match status" value="1"/>
</dbReference>
<dbReference type="EMBL" id="CZCS02000005">
    <property type="protein sequence ID" value="VXD11028.1"/>
    <property type="molecule type" value="Genomic_DNA"/>
</dbReference>
<name>A0A7Z9BF62_9CYAN</name>
<dbReference type="GO" id="GO:0008483">
    <property type="term" value="F:transaminase activity"/>
    <property type="evidence" value="ECO:0007669"/>
    <property type="project" value="TreeGrafter"/>
</dbReference>
<evidence type="ECO:0000256" key="2">
    <source>
        <dbReference type="ARBA" id="ARBA00037999"/>
    </source>
</evidence>
<keyword evidence="1 4" id="KW-0663">Pyridoxal phosphate</keyword>
<dbReference type="SUPFAM" id="SSF53383">
    <property type="entry name" value="PLP-dependent transferases"/>
    <property type="match status" value="1"/>
</dbReference>
<dbReference type="InterPro" id="IPR015424">
    <property type="entry name" value="PyrdxlP-dep_Trfase"/>
</dbReference>
<feature type="active site" description="Proton acceptor" evidence="3">
    <location>
        <position position="187"/>
    </location>
</feature>
<proteinExistence type="inferred from homology"/>
<dbReference type="RefSeq" id="WP_197046455.1">
    <property type="nucleotide sequence ID" value="NZ_LR735025.1"/>
</dbReference>
<evidence type="ECO:0000256" key="4">
    <source>
        <dbReference type="PIRSR" id="PIRSR000390-2"/>
    </source>
</evidence>
<dbReference type="AlphaFoldDB" id="A0A7Z9BF62"/>
<organism evidence="6 7">
    <name type="scientific">Planktothrix paucivesiculata PCC 9631</name>
    <dbReference type="NCBI Taxonomy" id="671071"/>
    <lineage>
        <taxon>Bacteria</taxon>
        <taxon>Bacillati</taxon>
        <taxon>Cyanobacteriota</taxon>
        <taxon>Cyanophyceae</taxon>
        <taxon>Oscillatoriophycideae</taxon>
        <taxon>Oscillatoriales</taxon>
        <taxon>Microcoleaceae</taxon>
        <taxon>Planktothrix</taxon>
    </lineage>
</organism>
<dbReference type="GO" id="GO:0000271">
    <property type="term" value="P:polysaccharide biosynthetic process"/>
    <property type="evidence" value="ECO:0007669"/>
    <property type="project" value="TreeGrafter"/>
</dbReference>
<evidence type="ECO:0000256" key="5">
    <source>
        <dbReference type="RuleBase" id="RU004508"/>
    </source>
</evidence>
<keyword evidence="7" id="KW-1185">Reference proteome</keyword>
<dbReference type="InterPro" id="IPR000653">
    <property type="entry name" value="DegT/StrS_aminotransferase"/>
</dbReference>